<dbReference type="KEGG" id="mis:MICPUN_57659"/>
<name>C1E3F1_MICCC</name>
<feature type="domain" description="Rhodanese" evidence="2">
    <location>
        <begin position="268"/>
        <end position="367"/>
    </location>
</feature>
<evidence type="ECO:0000313" key="4">
    <source>
        <dbReference type="Proteomes" id="UP000002009"/>
    </source>
</evidence>
<feature type="region of interest" description="Disordered" evidence="1">
    <location>
        <begin position="614"/>
        <end position="635"/>
    </location>
</feature>
<feature type="compositionally biased region" description="Basic residues" evidence="1">
    <location>
        <begin position="475"/>
        <end position="493"/>
    </location>
</feature>
<feature type="region of interest" description="Disordered" evidence="1">
    <location>
        <begin position="471"/>
        <end position="508"/>
    </location>
</feature>
<dbReference type="PANTHER" id="PTHR43268">
    <property type="entry name" value="THIOSULFATE SULFURTRANSFERASE/RHODANESE-LIKE DOMAIN-CONTAINING PROTEIN 2"/>
    <property type="match status" value="1"/>
</dbReference>
<feature type="compositionally biased region" description="Acidic residues" evidence="1">
    <location>
        <begin position="623"/>
        <end position="635"/>
    </location>
</feature>
<evidence type="ECO:0000259" key="2">
    <source>
        <dbReference type="PROSITE" id="PS50206"/>
    </source>
</evidence>
<dbReference type="OMA" id="WHAMLEN"/>
<proteinExistence type="predicted"/>
<dbReference type="OrthoDB" id="25002at2759"/>
<dbReference type="RefSeq" id="XP_002501286.1">
    <property type="nucleotide sequence ID" value="XM_002501240.1"/>
</dbReference>
<accession>C1E3F1</accession>
<dbReference type="GeneID" id="8242950"/>
<dbReference type="InParanoid" id="C1E3F1"/>
<dbReference type="SUPFAM" id="SSF52821">
    <property type="entry name" value="Rhodanese/Cell cycle control phosphatase"/>
    <property type="match status" value="1"/>
</dbReference>
<dbReference type="CDD" id="cd01518">
    <property type="entry name" value="RHOD_YceA"/>
    <property type="match status" value="1"/>
</dbReference>
<dbReference type="InterPro" id="IPR036873">
    <property type="entry name" value="Rhodanese-like_dom_sf"/>
</dbReference>
<dbReference type="Gene3D" id="3.40.250.10">
    <property type="entry name" value="Rhodanese-like domain"/>
    <property type="match status" value="1"/>
</dbReference>
<dbReference type="InterPro" id="IPR040503">
    <property type="entry name" value="TRHO_N"/>
</dbReference>
<dbReference type="Pfam" id="PF12368">
    <property type="entry name" value="Rhodanese_C"/>
    <property type="match status" value="1"/>
</dbReference>
<dbReference type="InterPro" id="IPR022111">
    <property type="entry name" value="Rhodanese_C"/>
</dbReference>
<organism evidence="3 4">
    <name type="scientific">Micromonas commoda (strain RCC299 / NOUM17 / CCMP2709)</name>
    <name type="common">Picoplanktonic green alga</name>
    <dbReference type="NCBI Taxonomy" id="296587"/>
    <lineage>
        <taxon>Eukaryota</taxon>
        <taxon>Viridiplantae</taxon>
        <taxon>Chlorophyta</taxon>
        <taxon>Mamiellophyceae</taxon>
        <taxon>Mamiellales</taxon>
        <taxon>Mamiellaceae</taxon>
        <taxon>Micromonas</taxon>
    </lineage>
</organism>
<dbReference type="AlphaFoldDB" id="C1E3F1"/>
<sequence>MVVATHRALVARLAPRLARARLAPATGARLPATREPISEGFVASRGGASCRTAGAARTLAWTTAPSSASSTRGPALFRARASHRARHPRPRGVLATPLRASADGPAAAPAHPPSAREISSSAVVCYGKPAPGVNVTHQLITFFRFTELKDPNAEVEAHHAYIAENKLEVRGRIYVNEQGINAQMSGKGTDGETYARWVESRPGFTGMRISVYPTDAHGHPKLSLRYKPQLVQLEGGTAHLPLHDPNARAKPLKPTEWHEMLGKVIERQVDAPVLLDVRNGYEWDVGHFKGAQRPVQESFRETVETNVDDVVGPLSGVDKDKPIMMYCTGGIRCDVYSTVLKQQGYSNVFTLEGGVQAYFEEFGEREDQRWDDHLFVFDSRLAMTPGGLPASEAGAEAATLECYCCKEGKAPPPHRNCPNVDCNRLFLVCPACTSKYGGFCCPECGKASHVRPALLQPGRYQRYVHYTEGEAMSRASRRGPGRQQRRERRRMRKRLEAAKRTAEAVARGETPRDLIRAVRVLEKAAENPGEFGGPASGGGVVGEGTGTLAARTRTIIKAAGLDEESVGGYDSGAGSFIEEGGGDDRYVIARARLREAAEAIAAGRVPGVDLRDLIGETAAPAEEAGDEAEAEANQP</sequence>
<dbReference type="STRING" id="296587.C1E3F1"/>
<dbReference type="Gene3D" id="3.30.70.100">
    <property type="match status" value="1"/>
</dbReference>
<reference evidence="3 4" key="1">
    <citation type="journal article" date="2009" name="Science">
        <title>Green evolution and dynamic adaptations revealed by genomes of the marine picoeukaryotes Micromonas.</title>
        <authorList>
            <person name="Worden A.Z."/>
            <person name="Lee J.H."/>
            <person name="Mock T."/>
            <person name="Rouze P."/>
            <person name="Simmons M.P."/>
            <person name="Aerts A.L."/>
            <person name="Allen A.E."/>
            <person name="Cuvelier M.L."/>
            <person name="Derelle E."/>
            <person name="Everett M.V."/>
            <person name="Foulon E."/>
            <person name="Grimwood J."/>
            <person name="Gundlach H."/>
            <person name="Henrissat B."/>
            <person name="Napoli C."/>
            <person name="McDonald S.M."/>
            <person name="Parker M.S."/>
            <person name="Rombauts S."/>
            <person name="Salamov A."/>
            <person name="Von Dassow P."/>
            <person name="Badger J.H."/>
            <person name="Coutinho P.M."/>
            <person name="Demir E."/>
            <person name="Dubchak I."/>
            <person name="Gentemann C."/>
            <person name="Eikrem W."/>
            <person name="Gready J.E."/>
            <person name="John U."/>
            <person name="Lanier W."/>
            <person name="Lindquist E.A."/>
            <person name="Lucas S."/>
            <person name="Mayer K.F."/>
            <person name="Moreau H."/>
            <person name="Not F."/>
            <person name="Otillar R."/>
            <person name="Panaud O."/>
            <person name="Pangilinan J."/>
            <person name="Paulsen I."/>
            <person name="Piegu B."/>
            <person name="Poliakov A."/>
            <person name="Robbens S."/>
            <person name="Schmutz J."/>
            <person name="Toulza E."/>
            <person name="Wyss T."/>
            <person name="Zelensky A."/>
            <person name="Zhou K."/>
            <person name="Armbrust E.V."/>
            <person name="Bhattacharya D."/>
            <person name="Goodenough U.W."/>
            <person name="Van de Peer Y."/>
            <person name="Grigoriev I.V."/>
        </authorList>
    </citation>
    <scope>NUCLEOTIDE SEQUENCE [LARGE SCALE GENOMIC DNA]</scope>
    <source>
        <strain evidence="4">RCC299 / NOUM17</strain>
    </source>
</reference>
<dbReference type="PANTHER" id="PTHR43268:SF3">
    <property type="entry name" value="RHODANESE-LIKE DOMAIN-CONTAINING PROTEIN 7-RELATED"/>
    <property type="match status" value="1"/>
</dbReference>
<keyword evidence="4" id="KW-1185">Reference proteome</keyword>
<evidence type="ECO:0000256" key="1">
    <source>
        <dbReference type="SAM" id="MobiDB-lite"/>
    </source>
</evidence>
<evidence type="ECO:0000313" key="3">
    <source>
        <dbReference type="EMBL" id="ACO62544.1"/>
    </source>
</evidence>
<dbReference type="Pfam" id="PF00581">
    <property type="entry name" value="Rhodanese"/>
    <property type="match status" value="1"/>
</dbReference>
<dbReference type="EMBL" id="CP001325">
    <property type="protein sequence ID" value="ACO62544.1"/>
    <property type="molecule type" value="Genomic_DNA"/>
</dbReference>
<protein>
    <recommendedName>
        <fullName evidence="2">Rhodanese domain-containing protein</fullName>
    </recommendedName>
</protein>
<dbReference type="CDD" id="cd20335">
    <property type="entry name" value="BRcat_RBR"/>
    <property type="match status" value="1"/>
</dbReference>
<dbReference type="Proteomes" id="UP000002009">
    <property type="component" value="Chromosome 4"/>
</dbReference>
<dbReference type="FunCoup" id="C1E3F1">
    <property type="interactions" value="272"/>
</dbReference>
<dbReference type="eggNOG" id="ENOG502QPZW">
    <property type="taxonomic scope" value="Eukaryota"/>
</dbReference>
<dbReference type="SMART" id="SM00450">
    <property type="entry name" value="RHOD"/>
    <property type="match status" value="1"/>
</dbReference>
<dbReference type="Pfam" id="PF17773">
    <property type="entry name" value="UPF0176_N"/>
    <property type="match status" value="1"/>
</dbReference>
<dbReference type="InterPro" id="IPR020936">
    <property type="entry name" value="TrhO"/>
</dbReference>
<dbReference type="PROSITE" id="PS50206">
    <property type="entry name" value="RHODANESE_3"/>
    <property type="match status" value="1"/>
</dbReference>
<dbReference type="InterPro" id="IPR001763">
    <property type="entry name" value="Rhodanese-like_dom"/>
</dbReference>
<gene>
    <name evidence="3" type="ORF">MICPUN_57659</name>
</gene>